<organism evidence="2 3">
    <name type="scientific">Micromonospora echinofusca</name>
    <dbReference type="NCBI Taxonomy" id="47858"/>
    <lineage>
        <taxon>Bacteria</taxon>
        <taxon>Bacillati</taxon>
        <taxon>Actinomycetota</taxon>
        <taxon>Actinomycetes</taxon>
        <taxon>Micromonosporales</taxon>
        <taxon>Micromonosporaceae</taxon>
        <taxon>Micromonospora</taxon>
    </lineage>
</organism>
<reference evidence="2 3" key="1">
    <citation type="submission" date="2019-12" db="EMBL/GenBank/DDBJ databases">
        <title>Whole genome sequencing of endophytic Actinobacterium Micromonospora sp. MPMI6T.</title>
        <authorList>
            <person name="Evv R."/>
            <person name="Podile A.R."/>
        </authorList>
    </citation>
    <scope>NUCLEOTIDE SEQUENCE [LARGE SCALE GENOMIC DNA]</scope>
    <source>
        <strain evidence="2 3">MPMI6</strain>
    </source>
</reference>
<feature type="non-terminal residue" evidence="2">
    <location>
        <position position="27"/>
    </location>
</feature>
<sequence length="27" mass="2912">MRRGLRFVAPALLLAALVEVTVFVVLG</sequence>
<keyword evidence="3" id="KW-1185">Reference proteome</keyword>
<gene>
    <name evidence="2" type="ORF">GSF22_34005</name>
</gene>
<feature type="transmembrane region" description="Helical" evidence="1">
    <location>
        <begin position="7"/>
        <end position="26"/>
    </location>
</feature>
<accession>A0ABS3W2E9</accession>
<proteinExistence type="predicted"/>
<evidence type="ECO:0000313" key="2">
    <source>
        <dbReference type="EMBL" id="MBO4210969.1"/>
    </source>
</evidence>
<comment type="caution">
    <text evidence="2">The sequence shown here is derived from an EMBL/GenBank/DDBJ whole genome shotgun (WGS) entry which is preliminary data.</text>
</comment>
<keyword evidence="1" id="KW-1133">Transmembrane helix</keyword>
<evidence type="ECO:0000313" key="3">
    <source>
        <dbReference type="Proteomes" id="UP000823521"/>
    </source>
</evidence>
<evidence type="ECO:0000256" key="1">
    <source>
        <dbReference type="SAM" id="Phobius"/>
    </source>
</evidence>
<dbReference type="Proteomes" id="UP000823521">
    <property type="component" value="Unassembled WGS sequence"/>
</dbReference>
<protein>
    <submittedName>
        <fullName evidence="2">FxsA family protein</fullName>
    </submittedName>
</protein>
<keyword evidence="1" id="KW-0472">Membrane</keyword>
<dbReference type="EMBL" id="WVUH01000721">
    <property type="protein sequence ID" value="MBO4210969.1"/>
    <property type="molecule type" value="Genomic_DNA"/>
</dbReference>
<keyword evidence="1" id="KW-0812">Transmembrane</keyword>
<name>A0ABS3W2E9_MICEH</name>